<dbReference type="PANTHER" id="PTHR43174">
    <property type="entry name" value="UDP-N-ACETYLGLUCOSAMINE 2-EPIMERASE"/>
    <property type="match status" value="1"/>
</dbReference>
<dbReference type="InterPro" id="IPR029767">
    <property type="entry name" value="WecB-like"/>
</dbReference>
<dbReference type="GO" id="GO:0008761">
    <property type="term" value="F:UDP-N-acetylglucosamine 2-epimerase activity"/>
    <property type="evidence" value="ECO:0007669"/>
    <property type="project" value="UniProtKB-EC"/>
</dbReference>
<keyword evidence="1 5" id="KW-0413">Isomerase</keyword>
<sequence length="393" mass="44356">MCNQFQKKKILTIFGTRPEAIKMAPLINELKKYEEIESFVCVTAQHRQMLDQVLDVFKIQPDFDLNIMKDCQSLMDVTTLSLNGLDKVIKKVKPDMILVHGDTTTTFAASLAALYNQVAIGHVEAGLRTNNKYSPYPEEMNRQLTGIMAELHFAPTEVAANNLRKENKIAETIFITGNTVIDAQKTTIFKDYHHPLLDELAGSRLVLLTAHRRENLGDTMHSMFKAIRKLVEKHKDIAVVYPVHLNPSVRKAAQDILGNHPQIRLIEPLNAVDFHNFMARSYLILTDSGGIQEEAPSLGIPVLVLRDTTERPEGLSAGTLKLAGTNEQTIYQLADELLTDDAAYSKMSNAKNPFGDGEASRRIAEAILYYFNLREERPEQFRATKENETKKKY</sequence>
<dbReference type="CDD" id="cd03786">
    <property type="entry name" value="GTB_UDP-GlcNAc_2-Epimerase"/>
    <property type="match status" value="1"/>
</dbReference>
<dbReference type="FunFam" id="3.40.50.2000:FF:000043">
    <property type="entry name" value="UDP-N-acetylglucosamine 2-epimerase"/>
    <property type="match status" value="1"/>
</dbReference>
<dbReference type="Gene3D" id="3.40.50.2000">
    <property type="entry name" value="Glycogen Phosphorylase B"/>
    <property type="match status" value="2"/>
</dbReference>
<dbReference type="PANTHER" id="PTHR43174:SF2">
    <property type="entry name" value="UDP-N-ACETYLGLUCOSAMINE 2-EPIMERASE"/>
    <property type="match status" value="1"/>
</dbReference>
<dbReference type="NCBIfam" id="TIGR00236">
    <property type="entry name" value="wecB"/>
    <property type="match status" value="1"/>
</dbReference>
<name>A0A398B5L5_9BACI</name>
<organism evidence="7 8">
    <name type="scientific">Peribacillus asahii</name>
    <dbReference type="NCBI Taxonomy" id="228899"/>
    <lineage>
        <taxon>Bacteria</taxon>
        <taxon>Bacillati</taxon>
        <taxon>Bacillota</taxon>
        <taxon>Bacilli</taxon>
        <taxon>Bacillales</taxon>
        <taxon>Bacillaceae</taxon>
        <taxon>Peribacillus</taxon>
    </lineage>
</organism>
<evidence type="ECO:0000256" key="4">
    <source>
        <dbReference type="ARBA" id="ARBA00079400"/>
    </source>
</evidence>
<evidence type="ECO:0000259" key="6">
    <source>
        <dbReference type="Pfam" id="PF02350"/>
    </source>
</evidence>
<evidence type="ECO:0000256" key="5">
    <source>
        <dbReference type="RuleBase" id="RU003513"/>
    </source>
</evidence>
<dbReference type="RefSeq" id="WP_119117531.1">
    <property type="nucleotide sequence ID" value="NZ_QWVS01000021.1"/>
</dbReference>
<evidence type="ECO:0000256" key="3">
    <source>
        <dbReference type="ARBA" id="ARBA00038858"/>
    </source>
</evidence>
<protein>
    <recommendedName>
        <fullName evidence="3">UDP-N-acetylglucosamine 2-epimerase (non-hydrolyzing)</fullName>
        <ecNumber evidence="3">5.1.3.14</ecNumber>
    </recommendedName>
    <alternativeName>
        <fullName evidence="4">UDP-GlcNAc-2-epimerase</fullName>
    </alternativeName>
</protein>
<dbReference type="InterPro" id="IPR003331">
    <property type="entry name" value="UDP_GlcNAc_Epimerase_2_dom"/>
</dbReference>
<evidence type="ECO:0000256" key="2">
    <source>
        <dbReference type="ARBA" id="ARBA00038209"/>
    </source>
</evidence>
<comment type="caution">
    <text evidence="7">The sequence shown here is derived from an EMBL/GenBank/DDBJ whole genome shotgun (WGS) entry which is preliminary data.</text>
</comment>
<dbReference type="SUPFAM" id="SSF53756">
    <property type="entry name" value="UDP-Glycosyltransferase/glycogen phosphorylase"/>
    <property type="match status" value="1"/>
</dbReference>
<evidence type="ECO:0000313" key="8">
    <source>
        <dbReference type="Proteomes" id="UP000266016"/>
    </source>
</evidence>
<gene>
    <name evidence="7" type="ORF">D1953_12505</name>
</gene>
<dbReference type="Pfam" id="PF02350">
    <property type="entry name" value="Epimerase_2"/>
    <property type="match status" value="1"/>
</dbReference>
<dbReference type="AlphaFoldDB" id="A0A398B5L5"/>
<keyword evidence="8" id="KW-1185">Reference proteome</keyword>
<evidence type="ECO:0000256" key="1">
    <source>
        <dbReference type="ARBA" id="ARBA00023235"/>
    </source>
</evidence>
<proteinExistence type="inferred from homology"/>
<feature type="domain" description="UDP-N-acetylglucosamine 2-epimerase" evidence="6">
    <location>
        <begin position="29"/>
        <end position="367"/>
    </location>
</feature>
<dbReference type="EC" id="5.1.3.14" evidence="3"/>
<reference evidence="7 8" key="1">
    <citation type="submission" date="2018-08" db="EMBL/GenBank/DDBJ databases">
        <title>Bacillus jemisoniae sp. nov., Bacillus chryseoplanitiae sp. nov., Bacillus resnikiae sp. nov., and Bacillus frankliniae sp. nov., isolated from Viking spacecraft and associated surfaces.</title>
        <authorList>
            <person name="Seuylemezian A."/>
            <person name="Vaishampayan P."/>
        </authorList>
    </citation>
    <scope>NUCLEOTIDE SEQUENCE [LARGE SCALE GENOMIC DNA]</scope>
    <source>
        <strain evidence="7 8">MA001</strain>
    </source>
</reference>
<accession>A0A398B5L5</accession>
<dbReference type="Proteomes" id="UP000266016">
    <property type="component" value="Unassembled WGS sequence"/>
</dbReference>
<evidence type="ECO:0000313" key="7">
    <source>
        <dbReference type="EMBL" id="RID85117.1"/>
    </source>
</evidence>
<comment type="similarity">
    <text evidence="2 5">Belongs to the UDP-N-acetylglucosamine 2-epimerase family.</text>
</comment>
<dbReference type="EMBL" id="QWVS01000021">
    <property type="protein sequence ID" value="RID85117.1"/>
    <property type="molecule type" value="Genomic_DNA"/>
</dbReference>